<evidence type="ECO:0000313" key="1">
    <source>
        <dbReference type="EMBL" id="RMZ98064.1"/>
    </source>
</evidence>
<sequence>MCVNFPKILSNGSGGKLLINFIKFQIRGKRDSMTSNEKQTHFNKLKADRKNIKDGFDSTKGKESKFFKTDPGFEKNFNSLT</sequence>
<evidence type="ECO:0000313" key="2">
    <source>
        <dbReference type="Proteomes" id="UP000276133"/>
    </source>
</evidence>
<organism evidence="1 2">
    <name type="scientific">Brachionus plicatilis</name>
    <name type="common">Marine rotifer</name>
    <name type="synonym">Brachionus muelleri</name>
    <dbReference type="NCBI Taxonomy" id="10195"/>
    <lineage>
        <taxon>Eukaryota</taxon>
        <taxon>Metazoa</taxon>
        <taxon>Spiralia</taxon>
        <taxon>Gnathifera</taxon>
        <taxon>Rotifera</taxon>
        <taxon>Eurotatoria</taxon>
        <taxon>Monogononta</taxon>
        <taxon>Pseudotrocha</taxon>
        <taxon>Ploima</taxon>
        <taxon>Brachionidae</taxon>
        <taxon>Brachionus</taxon>
    </lineage>
</organism>
<dbReference type="EMBL" id="REGN01011010">
    <property type="protein sequence ID" value="RMZ98064.1"/>
    <property type="molecule type" value="Genomic_DNA"/>
</dbReference>
<proteinExistence type="predicted"/>
<comment type="caution">
    <text evidence="1">The sequence shown here is derived from an EMBL/GenBank/DDBJ whole genome shotgun (WGS) entry which is preliminary data.</text>
</comment>
<gene>
    <name evidence="1" type="ORF">BpHYR1_019397</name>
</gene>
<name>A0A3M7PH68_BRAPC</name>
<accession>A0A3M7PH68</accession>
<reference evidence="1 2" key="1">
    <citation type="journal article" date="2018" name="Sci. Rep.">
        <title>Genomic signatures of local adaptation to the degree of environmental predictability in rotifers.</title>
        <authorList>
            <person name="Franch-Gras L."/>
            <person name="Hahn C."/>
            <person name="Garcia-Roger E.M."/>
            <person name="Carmona M.J."/>
            <person name="Serra M."/>
            <person name="Gomez A."/>
        </authorList>
    </citation>
    <scope>NUCLEOTIDE SEQUENCE [LARGE SCALE GENOMIC DNA]</scope>
    <source>
        <strain evidence="1">HYR1</strain>
    </source>
</reference>
<dbReference type="AlphaFoldDB" id="A0A3M7PH68"/>
<dbReference type="Proteomes" id="UP000276133">
    <property type="component" value="Unassembled WGS sequence"/>
</dbReference>
<keyword evidence="2" id="KW-1185">Reference proteome</keyword>
<protein>
    <submittedName>
        <fullName evidence="1">Uncharacterized protein</fullName>
    </submittedName>
</protein>